<organism evidence="1 2">
    <name type="scientific">Trichinella murrelli</name>
    <dbReference type="NCBI Taxonomy" id="144512"/>
    <lineage>
        <taxon>Eukaryota</taxon>
        <taxon>Metazoa</taxon>
        <taxon>Ecdysozoa</taxon>
        <taxon>Nematoda</taxon>
        <taxon>Enoplea</taxon>
        <taxon>Dorylaimia</taxon>
        <taxon>Trichinellida</taxon>
        <taxon>Trichinellidae</taxon>
        <taxon>Trichinella</taxon>
    </lineage>
</organism>
<evidence type="ECO:0000313" key="1">
    <source>
        <dbReference type="EMBL" id="KRX44215.1"/>
    </source>
</evidence>
<proteinExistence type="predicted"/>
<evidence type="ECO:0000313" key="2">
    <source>
        <dbReference type="Proteomes" id="UP000055048"/>
    </source>
</evidence>
<comment type="caution">
    <text evidence="1">The sequence shown here is derived from an EMBL/GenBank/DDBJ whole genome shotgun (WGS) entry which is preliminary data.</text>
</comment>
<dbReference type="AlphaFoldDB" id="A0A0V0U002"/>
<protein>
    <submittedName>
        <fullName evidence="1">Uncharacterized protein</fullName>
    </submittedName>
</protein>
<name>A0A0V0U002_9BILA</name>
<reference evidence="1 2" key="1">
    <citation type="submission" date="2015-01" db="EMBL/GenBank/DDBJ databases">
        <title>Evolution of Trichinella species and genotypes.</title>
        <authorList>
            <person name="Korhonen P.K."/>
            <person name="Edoardo P."/>
            <person name="Giuseppe L.R."/>
            <person name="Gasser R.B."/>
        </authorList>
    </citation>
    <scope>NUCLEOTIDE SEQUENCE [LARGE SCALE GENOMIC DNA]</scope>
    <source>
        <strain evidence="1">ISS417</strain>
    </source>
</reference>
<dbReference type="Proteomes" id="UP000055048">
    <property type="component" value="Unassembled WGS sequence"/>
</dbReference>
<accession>A0A0V0U002</accession>
<dbReference type="EMBL" id="JYDJ01000101">
    <property type="protein sequence ID" value="KRX44215.1"/>
    <property type="molecule type" value="Genomic_DNA"/>
</dbReference>
<gene>
    <name evidence="1" type="ORF">T05_8447</name>
</gene>
<sequence>MKDKMLQSVLELFYACQLLAVEQLIGNVAAIAAKVEDASGKNVFHSFQTTKRPCFNSTWWTFSTNNPALLTIYYFLQPWTVNGLFDTLVQVSECLKMNSDIDKISLHFYNCCFGSNQGIGCLMLKRTMMAFYPLIQ</sequence>
<keyword evidence="2" id="KW-1185">Reference proteome</keyword>